<organism evidence="1 2">
    <name type="scientific">Branchiostoma lanceolatum</name>
    <name type="common">Common lancelet</name>
    <name type="synonym">Amphioxus lanceolatum</name>
    <dbReference type="NCBI Taxonomy" id="7740"/>
    <lineage>
        <taxon>Eukaryota</taxon>
        <taxon>Metazoa</taxon>
        <taxon>Chordata</taxon>
        <taxon>Cephalochordata</taxon>
        <taxon>Leptocardii</taxon>
        <taxon>Amphioxiformes</taxon>
        <taxon>Branchiostomatidae</taxon>
        <taxon>Branchiostoma</taxon>
    </lineage>
</organism>
<gene>
    <name evidence="1" type="primary">Hypp5616</name>
    <name evidence="1" type="ORF">BLAG_LOCUS3173</name>
</gene>
<dbReference type="EMBL" id="OV696695">
    <property type="protein sequence ID" value="CAH1238673.1"/>
    <property type="molecule type" value="Genomic_DNA"/>
</dbReference>
<proteinExistence type="predicted"/>
<evidence type="ECO:0000313" key="2">
    <source>
        <dbReference type="Proteomes" id="UP000838412"/>
    </source>
</evidence>
<protein>
    <submittedName>
        <fullName evidence="1">Hypp5616 protein</fullName>
    </submittedName>
</protein>
<name>A0A8J9VEG6_BRALA</name>
<dbReference type="AlphaFoldDB" id="A0A8J9VEG6"/>
<evidence type="ECO:0000313" key="1">
    <source>
        <dbReference type="EMBL" id="CAH1238673.1"/>
    </source>
</evidence>
<keyword evidence="2" id="KW-1185">Reference proteome</keyword>
<reference evidence="1" key="1">
    <citation type="submission" date="2022-01" db="EMBL/GenBank/DDBJ databases">
        <authorList>
            <person name="Braso-Vives M."/>
        </authorList>
    </citation>
    <scope>NUCLEOTIDE SEQUENCE</scope>
</reference>
<sequence length="104" mass="11524">MAASPEVPGRSLPWRREFVPRVPCSVRADGTGGGMRSSFGTRVGPFTRAQVRGPVCDLGVGNEKMETALFLKEKYTHKHICRTETRLSTPSFFYNADSTFAELL</sequence>
<dbReference type="Proteomes" id="UP000838412">
    <property type="component" value="Chromosome 10"/>
</dbReference>
<accession>A0A8J9VEG6</accession>